<dbReference type="AlphaFoldDB" id="A0A5C6ANA0"/>
<evidence type="ECO:0000256" key="2">
    <source>
        <dbReference type="SAM" id="SignalP"/>
    </source>
</evidence>
<evidence type="ECO:0008006" key="5">
    <source>
        <dbReference type="Google" id="ProtNLM"/>
    </source>
</evidence>
<reference evidence="3 4" key="1">
    <citation type="submission" date="2019-02" db="EMBL/GenBank/DDBJ databases">
        <title>Deep-cultivation of Planctomycetes and their phenomic and genomic characterization uncovers novel biology.</title>
        <authorList>
            <person name="Wiegand S."/>
            <person name="Jogler M."/>
            <person name="Boedeker C."/>
            <person name="Pinto D."/>
            <person name="Vollmers J."/>
            <person name="Rivas-Marin E."/>
            <person name="Kohn T."/>
            <person name="Peeters S.H."/>
            <person name="Heuer A."/>
            <person name="Rast P."/>
            <person name="Oberbeckmann S."/>
            <person name="Bunk B."/>
            <person name="Jeske O."/>
            <person name="Meyerdierks A."/>
            <person name="Storesund J.E."/>
            <person name="Kallscheuer N."/>
            <person name="Luecker S."/>
            <person name="Lage O.M."/>
            <person name="Pohl T."/>
            <person name="Merkel B.J."/>
            <person name="Hornburger P."/>
            <person name="Mueller R.-W."/>
            <person name="Bruemmer F."/>
            <person name="Labrenz M."/>
            <person name="Spormann A.M."/>
            <person name="Op Den Camp H."/>
            <person name="Overmann J."/>
            <person name="Amann R."/>
            <person name="Jetten M.S.M."/>
            <person name="Mascher T."/>
            <person name="Medema M.H."/>
            <person name="Devos D.P."/>
            <person name="Kaster A.-K."/>
            <person name="Ovreas L."/>
            <person name="Rohde M."/>
            <person name="Galperin M.Y."/>
            <person name="Jogler C."/>
        </authorList>
    </citation>
    <scope>NUCLEOTIDE SEQUENCE [LARGE SCALE GENOMIC DNA]</scope>
    <source>
        <strain evidence="3 4">Pla52n</strain>
    </source>
</reference>
<dbReference type="OrthoDB" id="285336at2"/>
<gene>
    <name evidence="3" type="ORF">Pla52n_42600</name>
</gene>
<protein>
    <recommendedName>
        <fullName evidence="5">EF-hand domain-containing protein</fullName>
    </recommendedName>
</protein>
<sequence length="228" mass="25645" precursor="true">MKLLTALFFTVSFCSFSLDATPSFAQQFFSEDTNGDGVVDQNDDWEAIEAYHRKLEELASKERDTAEDTKLVPGLYVSLKDDVATGRFLAYLHAISGNYCYHHFGIDKQWMDVGKCDVKNGWLKINAGGIGSQEIYLHPQKLSGRDVLLTQSGWASWNQNRKLGTYDILIRIDKLDIGKVLAALPTVEEFYDNEHPDQIGPDTFDQSIRGLKRDKETKSPAESNAESP</sequence>
<feature type="region of interest" description="Disordered" evidence="1">
    <location>
        <begin position="192"/>
        <end position="228"/>
    </location>
</feature>
<feature type="signal peptide" evidence="2">
    <location>
        <begin position="1"/>
        <end position="20"/>
    </location>
</feature>
<evidence type="ECO:0000256" key="1">
    <source>
        <dbReference type="SAM" id="MobiDB-lite"/>
    </source>
</evidence>
<evidence type="ECO:0000313" key="4">
    <source>
        <dbReference type="Proteomes" id="UP000320176"/>
    </source>
</evidence>
<keyword evidence="4" id="KW-1185">Reference proteome</keyword>
<dbReference type="Proteomes" id="UP000320176">
    <property type="component" value="Unassembled WGS sequence"/>
</dbReference>
<name>A0A5C6ANA0_9BACT</name>
<dbReference type="RefSeq" id="WP_146521435.1">
    <property type="nucleotide sequence ID" value="NZ_CP151726.1"/>
</dbReference>
<keyword evidence="2" id="KW-0732">Signal</keyword>
<comment type="caution">
    <text evidence="3">The sequence shown here is derived from an EMBL/GenBank/DDBJ whole genome shotgun (WGS) entry which is preliminary data.</text>
</comment>
<dbReference type="EMBL" id="SJPN01000005">
    <property type="protein sequence ID" value="TWU00891.1"/>
    <property type="molecule type" value="Genomic_DNA"/>
</dbReference>
<evidence type="ECO:0000313" key="3">
    <source>
        <dbReference type="EMBL" id="TWU00891.1"/>
    </source>
</evidence>
<proteinExistence type="predicted"/>
<organism evidence="3 4">
    <name type="scientific">Stieleria varia</name>
    <dbReference type="NCBI Taxonomy" id="2528005"/>
    <lineage>
        <taxon>Bacteria</taxon>
        <taxon>Pseudomonadati</taxon>
        <taxon>Planctomycetota</taxon>
        <taxon>Planctomycetia</taxon>
        <taxon>Pirellulales</taxon>
        <taxon>Pirellulaceae</taxon>
        <taxon>Stieleria</taxon>
    </lineage>
</organism>
<feature type="chain" id="PRO_5022924510" description="EF-hand domain-containing protein" evidence="2">
    <location>
        <begin position="21"/>
        <end position="228"/>
    </location>
</feature>
<accession>A0A5C6ANA0</accession>